<keyword evidence="2" id="KW-1185">Reference proteome</keyword>
<name>A0A7W2FF36_9BURK</name>
<evidence type="ECO:0000313" key="2">
    <source>
        <dbReference type="Proteomes" id="UP000573499"/>
    </source>
</evidence>
<evidence type="ECO:0000313" key="1">
    <source>
        <dbReference type="EMBL" id="MBA5690464.1"/>
    </source>
</evidence>
<comment type="caution">
    <text evidence="1">The sequence shown here is derived from an EMBL/GenBank/DDBJ whole genome shotgun (WGS) entry which is preliminary data.</text>
</comment>
<protein>
    <submittedName>
        <fullName evidence="1">Uncharacterized protein</fullName>
    </submittedName>
</protein>
<reference evidence="1 2" key="1">
    <citation type="submission" date="2020-07" db="EMBL/GenBank/DDBJ databases">
        <title>Novel species isolated from subtropical streams in China.</title>
        <authorList>
            <person name="Lu H."/>
        </authorList>
    </citation>
    <scope>NUCLEOTIDE SEQUENCE [LARGE SCALE GENOMIC DNA]</scope>
    <source>
        <strain evidence="1 2">LX47W</strain>
    </source>
</reference>
<dbReference type="AlphaFoldDB" id="A0A7W2FF36"/>
<sequence>MEEAQDAFARGQLDGVAIHFHGIQFNVEECWFTVIIDAGSASGGGSGPLVAGRDRTASVFQTMSAAHAAIRKIGFQADRLWTGYARESATSAARAGPGACASW</sequence>
<organism evidence="1 2">
    <name type="scientific">Rugamonas apoptosis</name>
    <dbReference type="NCBI Taxonomy" id="2758570"/>
    <lineage>
        <taxon>Bacteria</taxon>
        <taxon>Pseudomonadati</taxon>
        <taxon>Pseudomonadota</taxon>
        <taxon>Betaproteobacteria</taxon>
        <taxon>Burkholderiales</taxon>
        <taxon>Oxalobacteraceae</taxon>
        <taxon>Telluria group</taxon>
        <taxon>Rugamonas</taxon>
    </lineage>
</organism>
<gene>
    <name evidence="1" type="ORF">H3H39_25825</name>
</gene>
<accession>A0A7W2FF36</accession>
<dbReference type="RefSeq" id="WP_182157268.1">
    <property type="nucleotide sequence ID" value="NZ_JACEZU010000018.1"/>
</dbReference>
<proteinExistence type="predicted"/>
<dbReference type="EMBL" id="JACEZU010000018">
    <property type="protein sequence ID" value="MBA5690464.1"/>
    <property type="molecule type" value="Genomic_DNA"/>
</dbReference>
<dbReference type="Proteomes" id="UP000573499">
    <property type="component" value="Unassembled WGS sequence"/>
</dbReference>